<dbReference type="GO" id="GO:0000781">
    <property type="term" value="C:chromosome, telomeric region"/>
    <property type="evidence" value="ECO:0007669"/>
    <property type="project" value="UniProtKB-SubCell"/>
</dbReference>
<feature type="compositionally biased region" description="Basic and acidic residues" evidence="6">
    <location>
        <begin position="881"/>
        <end position="900"/>
    </location>
</feature>
<feature type="region of interest" description="Disordered" evidence="6">
    <location>
        <begin position="220"/>
        <end position="239"/>
    </location>
</feature>
<reference evidence="9" key="1">
    <citation type="journal article" date="2012" name="MBio">
        <title>Comparative genome analysis of Trichophyton rubrum and related dermatophytes reveals candidate genes involved in infection.</title>
        <authorList>
            <person name="Martinez D.A."/>
            <person name="Oliver B.G."/>
            <person name="Graeser Y."/>
            <person name="Goldberg J.M."/>
            <person name="Li W."/>
            <person name="Martinez-Rossi N.M."/>
            <person name="Monod M."/>
            <person name="Shelest E."/>
            <person name="Barton R.C."/>
            <person name="Birch E."/>
            <person name="Brakhage A.A."/>
            <person name="Chen Z."/>
            <person name="Gurr S.J."/>
            <person name="Heiman D."/>
            <person name="Heitman J."/>
            <person name="Kosti I."/>
            <person name="Rossi A."/>
            <person name="Saif S."/>
            <person name="Samalova M."/>
            <person name="Saunders C.W."/>
            <person name="Shea T."/>
            <person name="Summerbell R.C."/>
            <person name="Xu J."/>
            <person name="Young S."/>
            <person name="Zeng Q."/>
            <person name="Birren B.W."/>
            <person name="Cuomo C.A."/>
            <person name="White T.C."/>
        </authorList>
    </citation>
    <scope>NUCLEOTIDE SEQUENCE [LARGE SCALE GENOMIC DNA]</scope>
    <source>
        <strain evidence="9">ATCC MYA-4604 / CBS 118893</strain>
    </source>
</reference>
<feature type="region of interest" description="Disordered" evidence="6">
    <location>
        <begin position="441"/>
        <end position="542"/>
    </location>
</feature>
<evidence type="ECO:0000256" key="2">
    <source>
        <dbReference type="ARBA" id="ARBA00004574"/>
    </source>
</evidence>
<evidence type="ECO:0000256" key="4">
    <source>
        <dbReference type="ARBA" id="ARBA00022895"/>
    </source>
</evidence>
<feature type="compositionally biased region" description="Polar residues" evidence="6">
    <location>
        <begin position="279"/>
        <end position="293"/>
    </location>
</feature>
<feature type="compositionally biased region" description="Polar residues" evidence="6">
    <location>
        <begin position="637"/>
        <end position="647"/>
    </location>
</feature>
<feature type="domain" description="Shelterin complex subunit TPP1/Est3" evidence="7">
    <location>
        <begin position="4"/>
        <end position="163"/>
    </location>
</feature>
<dbReference type="InterPro" id="IPR019437">
    <property type="entry name" value="TPP1/Est3"/>
</dbReference>
<evidence type="ECO:0000256" key="5">
    <source>
        <dbReference type="ARBA" id="ARBA00023242"/>
    </source>
</evidence>
<feature type="compositionally biased region" description="Polar residues" evidence="6">
    <location>
        <begin position="304"/>
        <end position="320"/>
    </location>
</feature>
<dbReference type="eggNOG" id="ENOG502STJP">
    <property type="taxonomic scope" value="Eukaryota"/>
</dbReference>
<feature type="region of interest" description="Disordered" evidence="6">
    <location>
        <begin position="927"/>
        <end position="1055"/>
    </location>
</feature>
<feature type="region of interest" description="Disordered" evidence="6">
    <location>
        <begin position="876"/>
        <end position="902"/>
    </location>
</feature>
<keyword evidence="3" id="KW-0158">Chromosome</keyword>
<dbReference type="GO" id="GO:0042162">
    <property type="term" value="F:telomeric DNA binding"/>
    <property type="evidence" value="ECO:0007669"/>
    <property type="project" value="InterPro"/>
</dbReference>
<dbReference type="VEuPathDB" id="FungiDB:MGYG_07460"/>
<dbReference type="HOGENOM" id="CLU_271604_0_0_1"/>
<dbReference type="InParanoid" id="E4V378"/>
<evidence type="ECO:0000256" key="1">
    <source>
        <dbReference type="ARBA" id="ARBA00004123"/>
    </source>
</evidence>
<feature type="region of interest" description="Disordered" evidence="6">
    <location>
        <begin position="172"/>
        <end position="211"/>
    </location>
</feature>
<feature type="region of interest" description="Disordered" evidence="6">
    <location>
        <begin position="584"/>
        <end position="647"/>
    </location>
</feature>
<comment type="subcellular location">
    <subcellularLocation>
        <location evidence="2">Chromosome</location>
        <location evidence="2">Telomere</location>
    </subcellularLocation>
    <subcellularLocation>
        <location evidence="1">Nucleus</location>
    </subcellularLocation>
</comment>
<keyword evidence="4" id="KW-0779">Telomere</keyword>
<evidence type="ECO:0000256" key="6">
    <source>
        <dbReference type="SAM" id="MobiDB-lite"/>
    </source>
</evidence>
<protein>
    <recommendedName>
        <fullName evidence="7">Shelterin complex subunit TPP1/Est3 domain-containing protein</fullName>
    </recommendedName>
</protein>
<dbReference type="Proteomes" id="UP000002669">
    <property type="component" value="Unassembled WGS sequence"/>
</dbReference>
<name>E4V378_ARTGP</name>
<feature type="compositionally biased region" description="Polar residues" evidence="6">
    <location>
        <begin position="489"/>
        <end position="527"/>
    </location>
</feature>
<dbReference type="OrthoDB" id="3538943at2759"/>
<sequence length="1114" mass="123300">MDLLKDWIEPLVEQAFRQSVDTEAQKKPSCRELGKTIDDGSNFRTPVKRPKYTQLLEWLPKTPTPQAVLSDGHTCIRARFSERVCQDFKKENGSDIRSNPTPCLLRLSKLEITIAQLYTSPPEITLYIDEIKVEGCVKEGVFGNPRNVVHSKAILKISDKWVGERRALARTLGARNDSSDDSDSECSVSPPDADNPSTMGSPEPASHRDDLMSTQEGKWYTQAPTHVIPQTPKTEGNEDSVAIQPLNSQDLMEALAPNRTASGNKPRRTSTKNDDKQDTSTPASRQTTSNATRVATAPLPGGTTPASVTFSPRGQASPYSASKLRRKPSAAPSQPDQHKAIPSHEVMTASASQHILSPESRYSNALPHQKESRATEPVVNRGFFSSWNKIRRRDVVIPESQLNLIQSADSWIPPDTGRRAPQNFVPIELLQEWSESHKARVSATRETNLQESPVLDNGEVASSVGSQIPDEDWPPSPSPQTPLVPLDSSPPQRTAKLSTTLYSNIPASDPTNSIDTSTRPQLTSAPSLVTKAGELSDDGSCQDSEIELSIPKDLYTSTQDCDVPAGSTRIENDEDITNVSETLLSQQIKSQPAHRSEEPQTPSTHHKRTHSNIQSAQSSTGSFSARGAKLKSPIHDPSTQKSLPNSDQMALASQFSGDWSGNSGNCNDSLSVLQVPGSSLENPNHNTAVLPSIETSTPILILDDTNQKRKSREYPKDLVGFSPAVPSQQNNKKFDRLSFSSQTEEIYYKFQQAYKKYTGNLAVFRKACCRLQSLRNEGLMKKSVLWDDFVAREVFEYQDYVQRCRQQRKKPNAYGDYFEKHAKFPLYKRRNLTVKNLQTVVTETEGESDCDSEHGDEVMEEATPELQHISTLQRAVLESPCKSETRDPESEKTDSEKDLEAPCLHNRASVELGDDTYFRVSINKPQKRKAAPFRLGVEDEESGEEGIFQSIRGRSHQPIRPSNEPAMVQSTEPDMDGIPTKKTYQKPSRSSSPLQKYTTASSHIKHKQPTLPSRSKPSRTKRSPAPSLPSNRKAPSCEKAGSAETPGSSTWWKDPNTSLKRFSRDYARIPGELGTVGLGLKSSDIPVDEAGVMLITPRKPLQKGGRMNSMGFRL</sequence>
<accession>E4V378</accession>
<feature type="region of interest" description="Disordered" evidence="6">
    <location>
        <begin position="257"/>
        <end position="353"/>
    </location>
</feature>
<organism evidence="9">
    <name type="scientific">Arthroderma gypseum (strain ATCC MYA-4604 / CBS 118893)</name>
    <name type="common">Microsporum gypseum</name>
    <dbReference type="NCBI Taxonomy" id="535722"/>
    <lineage>
        <taxon>Eukaryota</taxon>
        <taxon>Fungi</taxon>
        <taxon>Dikarya</taxon>
        <taxon>Ascomycota</taxon>
        <taxon>Pezizomycotina</taxon>
        <taxon>Eurotiomycetes</taxon>
        <taxon>Eurotiomycetidae</taxon>
        <taxon>Onygenales</taxon>
        <taxon>Arthrodermataceae</taxon>
        <taxon>Nannizzia</taxon>
    </lineage>
</organism>
<dbReference type="OMA" id="YEDFFCS"/>
<feature type="compositionally biased region" description="Polar residues" evidence="6">
    <location>
        <begin position="1045"/>
        <end position="1055"/>
    </location>
</feature>
<evidence type="ECO:0000259" key="7">
    <source>
        <dbReference type="Pfam" id="PF10341"/>
    </source>
</evidence>
<dbReference type="GO" id="GO:0007004">
    <property type="term" value="P:telomere maintenance via telomerase"/>
    <property type="evidence" value="ECO:0007669"/>
    <property type="project" value="InterPro"/>
</dbReference>
<feature type="compositionally biased region" description="Polar residues" evidence="6">
    <location>
        <begin position="985"/>
        <end position="1002"/>
    </location>
</feature>
<dbReference type="GeneID" id="10025454"/>
<dbReference type="AlphaFoldDB" id="E4V378"/>
<keyword evidence="9" id="KW-1185">Reference proteome</keyword>
<gene>
    <name evidence="8" type="ORF">MGYG_07460</name>
</gene>
<dbReference type="STRING" id="535722.E4V378"/>
<evidence type="ECO:0000256" key="3">
    <source>
        <dbReference type="ARBA" id="ARBA00022454"/>
    </source>
</evidence>
<feature type="region of interest" description="Disordered" evidence="6">
    <location>
        <begin position="556"/>
        <end position="575"/>
    </location>
</feature>
<proteinExistence type="predicted"/>
<keyword evidence="5" id="KW-0539">Nucleus</keyword>
<dbReference type="GO" id="GO:0005697">
    <property type="term" value="C:telomerase holoenzyme complex"/>
    <property type="evidence" value="ECO:0007669"/>
    <property type="project" value="InterPro"/>
</dbReference>
<dbReference type="RefSeq" id="XP_003170215.1">
    <property type="nucleotide sequence ID" value="XM_003170167.1"/>
</dbReference>
<evidence type="ECO:0000313" key="9">
    <source>
        <dbReference type="Proteomes" id="UP000002669"/>
    </source>
</evidence>
<dbReference type="Pfam" id="PF10341">
    <property type="entry name" value="TPP1"/>
    <property type="match status" value="1"/>
</dbReference>
<evidence type="ECO:0000313" key="8">
    <source>
        <dbReference type="EMBL" id="EFR04452.1"/>
    </source>
</evidence>
<feature type="compositionally biased region" description="Polar residues" evidence="6">
    <location>
        <begin position="611"/>
        <end position="623"/>
    </location>
</feature>
<dbReference type="EMBL" id="DS989828">
    <property type="protein sequence ID" value="EFR04452.1"/>
    <property type="molecule type" value="Genomic_DNA"/>
</dbReference>